<reference evidence="2 3" key="2">
    <citation type="journal article" date="2022" name="Mol. Biol. Evol.">
        <title>Comparative Genomics Reveals Insights into the Divergent Evolution of Astigmatic Mites and Household Pest Adaptations.</title>
        <authorList>
            <person name="Xiong Q."/>
            <person name="Wan A.T."/>
            <person name="Liu X."/>
            <person name="Fung C.S."/>
            <person name="Xiao X."/>
            <person name="Malainual N."/>
            <person name="Hou J."/>
            <person name="Wang L."/>
            <person name="Wang M."/>
            <person name="Yang K.Y."/>
            <person name="Cui Y."/>
            <person name="Leung E.L."/>
            <person name="Nong W."/>
            <person name="Shin S.K."/>
            <person name="Au S.W."/>
            <person name="Jeong K.Y."/>
            <person name="Chew F.T."/>
            <person name="Hui J.H."/>
            <person name="Leung T.F."/>
            <person name="Tungtrongchitr A."/>
            <person name="Zhong N."/>
            <person name="Liu Z."/>
            <person name="Tsui S.K."/>
        </authorList>
    </citation>
    <scope>NUCLEOTIDE SEQUENCE [LARGE SCALE GENOMIC DNA]</scope>
    <source>
        <strain evidence="2">Derp</strain>
    </source>
</reference>
<protein>
    <submittedName>
        <fullName evidence="2">Uncharacterized protein</fullName>
    </submittedName>
</protein>
<evidence type="ECO:0000256" key="1">
    <source>
        <dbReference type="SAM" id="MobiDB-lite"/>
    </source>
</evidence>
<keyword evidence="3" id="KW-1185">Reference proteome</keyword>
<accession>A0ABQ8JKA2</accession>
<gene>
    <name evidence="2" type="ORF">DERP_007623</name>
</gene>
<comment type="caution">
    <text evidence="2">The sequence shown here is derived from an EMBL/GenBank/DDBJ whole genome shotgun (WGS) entry which is preliminary data.</text>
</comment>
<evidence type="ECO:0000313" key="3">
    <source>
        <dbReference type="Proteomes" id="UP000887458"/>
    </source>
</evidence>
<organism evidence="2 3">
    <name type="scientific">Dermatophagoides pteronyssinus</name>
    <name type="common">European house dust mite</name>
    <dbReference type="NCBI Taxonomy" id="6956"/>
    <lineage>
        <taxon>Eukaryota</taxon>
        <taxon>Metazoa</taxon>
        <taxon>Ecdysozoa</taxon>
        <taxon>Arthropoda</taxon>
        <taxon>Chelicerata</taxon>
        <taxon>Arachnida</taxon>
        <taxon>Acari</taxon>
        <taxon>Acariformes</taxon>
        <taxon>Sarcoptiformes</taxon>
        <taxon>Astigmata</taxon>
        <taxon>Psoroptidia</taxon>
        <taxon>Analgoidea</taxon>
        <taxon>Pyroglyphidae</taxon>
        <taxon>Dermatophagoidinae</taxon>
        <taxon>Dermatophagoides</taxon>
    </lineage>
</organism>
<dbReference type="EMBL" id="NJHN03000034">
    <property type="protein sequence ID" value="KAH9423031.1"/>
    <property type="molecule type" value="Genomic_DNA"/>
</dbReference>
<proteinExistence type="predicted"/>
<feature type="region of interest" description="Disordered" evidence="1">
    <location>
        <begin position="65"/>
        <end position="89"/>
    </location>
</feature>
<evidence type="ECO:0000313" key="2">
    <source>
        <dbReference type="EMBL" id="KAH9423031.1"/>
    </source>
</evidence>
<name>A0ABQ8JKA2_DERPT</name>
<reference evidence="2 3" key="1">
    <citation type="journal article" date="2018" name="J. Allergy Clin. Immunol.">
        <title>High-quality assembly of Dermatophagoides pteronyssinus genome and transcriptome reveals a wide range of novel allergens.</title>
        <authorList>
            <person name="Liu X.Y."/>
            <person name="Yang K.Y."/>
            <person name="Wang M.Q."/>
            <person name="Kwok J.S."/>
            <person name="Zeng X."/>
            <person name="Yang Z."/>
            <person name="Xiao X.J."/>
            <person name="Lau C.P."/>
            <person name="Li Y."/>
            <person name="Huang Z.M."/>
            <person name="Ba J.G."/>
            <person name="Yim A.K."/>
            <person name="Ouyang C.Y."/>
            <person name="Ngai S.M."/>
            <person name="Chan T.F."/>
            <person name="Leung E.L."/>
            <person name="Liu L."/>
            <person name="Liu Z.G."/>
            <person name="Tsui S.K."/>
        </authorList>
    </citation>
    <scope>NUCLEOTIDE SEQUENCE [LARGE SCALE GENOMIC DNA]</scope>
    <source>
        <strain evidence="2">Derp</strain>
    </source>
</reference>
<dbReference type="Proteomes" id="UP000887458">
    <property type="component" value="Unassembled WGS sequence"/>
</dbReference>
<sequence length="89" mass="10160">MLMLTLYLNSIHLESNDRCNYITSAFTMIEVISLHSILNILYEKFLSPKVNNNLPKINHRVQTYTDDQDPKIDTSQCPKLSCGGNGKRS</sequence>